<gene>
    <name evidence="1" type="ORF">GCM10007315_10270</name>
</gene>
<dbReference type="Pfam" id="PF05013">
    <property type="entry name" value="FGase"/>
    <property type="match status" value="1"/>
</dbReference>
<dbReference type="AlphaFoldDB" id="A0A918WI94"/>
<dbReference type="InterPro" id="IPR007709">
    <property type="entry name" value="N-FG_amidohydro"/>
</dbReference>
<sequence length="290" mass="31443">MDMGAGSYTLIRPHRRMSSVVFSSPHSGRDYPESLRRASVLDDFLLRSSEDAFVDELFGVAPALGAPLIAARVPRAFVDLNRAADELDPALIEGVRRVSHNPRISSGLGVVPRVVANGRAIYRGKMSLVEAEDRIGSFWYPYHVALKGLMQESRAAFGQAVLIDCHSMPHEALDIHLRPGQPRPDVVLGDRFGAAAGRDIMELVEAAFVGAGLRVVRNAPFAGAYITQTYGRPSQNMHAVQIEIDRSLYMDEKRIEKRSDFAAFKSLIGGVVAAVIAGLPGADVLPVAAE</sequence>
<dbReference type="Gene3D" id="3.40.630.40">
    <property type="entry name" value="Zn-dependent exopeptidases"/>
    <property type="match status" value="1"/>
</dbReference>
<accession>A0A918WI94</accession>
<name>A0A918WI94_9RHOB</name>
<comment type="caution">
    <text evidence="1">The sequence shown here is derived from an EMBL/GenBank/DDBJ whole genome shotgun (WGS) entry which is preliminary data.</text>
</comment>
<reference evidence="1" key="2">
    <citation type="submission" date="2020-09" db="EMBL/GenBank/DDBJ databases">
        <authorList>
            <person name="Sun Q."/>
            <person name="Kim S."/>
        </authorList>
    </citation>
    <scope>NUCLEOTIDE SEQUENCE</scope>
    <source>
        <strain evidence="1">KCTC 23310</strain>
    </source>
</reference>
<reference evidence="1" key="1">
    <citation type="journal article" date="2014" name="Int. J. Syst. Evol. Microbiol.">
        <title>Complete genome sequence of Corynebacterium casei LMG S-19264T (=DSM 44701T), isolated from a smear-ripened cheese.</title>
        <authorList>
            <consortium name="US DOE Joint Genome Institute (JGI-PGF)"/>
            <person name="Walter F."/>
            <person name="Albersmeier A."/>
            <person name="Kalinowski J."/>
            <person name="Ruckert C."/>
        </authorList>
    </citation>
    <scope>NUCLEOTIDE SEQUENCE</scope>
    <source>
        <strain evidence="1">KCTC 23310</strain>
    </source>
</reference>
<organism evidence="1 2">
    <name type="scientific">Neogemmobacter tilapiae</name>
    <dbReference type="NCBI Taxonomy" id="875041"/>
    <lineage>
        <taxon>Bacteria</taxon>
        <taxon>Pseudomonadati</taxon>
        <taxon>Pseudomonadota</taxon>
        <taxon>Alphaproteobacteria</taxon>
        <taxon>Rhodobacterales</taxon>
        <taxon>Paracoccaceae</taxon>
        <taxon>Neogemmobacter</taxon>
    </lineage>
</organism>
<keyword evidence="2" id="KW-1185">Reference proteome</keyword>
<dbReference type="EMBL" id="BMYJ01000003">
    <property type="protein sequence ID" value="GHC50042.1"/>
    <property type="molecule type" value="Genomic_DNA"/>
</dbReference>
<dbReference type="Proteomes" id="UP000638981">
    <property type="component" value="Unassembled WGS sequence"/>
</dbReference>
<dbReference type="SUPFAM" id="SSF53187">
    <property type="entry name" value="Zn-dependent exopeptidases"/>
    <property type="match status" value="1"/>
</dbReference>
<evidence type="ECO:0000313" key="2">
    <source>
        <dbReference type="Proteomes" id="UP000638981"/>
    </source>
</evidence>
<proteinExistence type="predicted"/>
<evidence type="ECO:0000313" key="1">
    <source>
        <dbReference type="EMBL" id="GHC50042.1"/>
    </source>
</evidence>
<protein>
    <submittedName>
        <fullName evidence="1">N-formylglutamate amidohydrolase</fullName>
    </submittedName>
</protein>